<protein>
    <recommendedName>
        <fullName evidence="9">FAD/NAD(P)-binding domain-containing protein</fullName>
    </recommendedName>
</protein>
<dbReference type="InterPro" id="IPR020946">
    <property type="entry name" value="Flavin_mOase-like"/>
</dbReference>
<dbReference type="PANTHER" id="PTHR43098">
    <property type="entry name" value="L-ORNITHINE N(5)-MONOOXYGENASE-RELATED"/>
    <property type="match status" value="1"/>
</dbReference>
<evidence type="ECO:0008006" key="9">
    <source>
        <dbReference type="Google" id="ProtNLM"/>
    </source>
</evidence>
<comment type="cofactor">
    <cofactor evidence="1">
        <name>FAD</name>
        <dbReference type="ChEBI" id="CHEBI:57692"/>
    </cofactor>
</comment>
<dbReference type="PANTHER" id="PTHR43098:SF2">
    <property type="entry name" value="FAD-BINDING MONOOXYGENASE AUSB-RELATED"/>
    <property type="match status" value="1"/>
</dbReference>
<evidence type="ECO:0000256" key="5">
    <source>
        <dbReference type="ARBA" id="ARBA00022857"/>
    </source>
</evidence>
<dbReference type="Proteomes" id="UP001465976">
    <property type="component" value="Unassembled WGS sequence"/>
</dbReference>
<keyword evidence="8" id="KW-1185">Reference proteome</keyword>
<evidence type="ECO:0000256" key="1">
    <source>
        <dbReference type="ARBA" id="ARBA00001974"/>
    </source>
</evidence>
<keyword evidence="6" id="KW-0560">Oxidoreductase</keyword>
<organism evidence="7 8">
    <name type="scientific">Marasmius crinis-equi</name>
    <dbReference type="NCBI Taxonomy" id="585013"/>
    <lineage>
        <taxon>Eukaryota</taxon>
        <taxon>Fungi</taxon>
        <taxon>Dikarya</taxon>
        <taxon>Basidiomycota</taxon>
        <taxon>Agaricomycotina</taxon>
        <taxon>Agaricomycetes</taxon>
        <taxon>Agaricomycetidae</taxon>
        <taxon>Agaricales</taxon>
        <taxon>Marasmiineae</taxon>
        <taxon>Marasmiaceae</taxon>
        <taxon>Marasmius</taxon>
    </lineage>
</organism>
<comment type="caution">
    <text evidence="7">The sequence shown here is derived from an EMBL/GenBank/DDBJ whole genome shotgun (WGS) entry which is preliminary data.</text>
</comment>
<dbReference type="Gene3D" id="3.50.50.60">
    <property type="entry name" value="FAD/NAD(P)-binding domain"/>
    <property type="match status" value="2"/>
</dbReference>
<evidence type="ECO:0000256" key="3">
    <source>
        <dbReference type="ARBA" id="ARBA00022630"/>
    </source>
</evidence>
<dbReference type="Pfam" id="PF13450">
    <property type="entry name" value="NAD_binding_8"/>
    <property type="match status" value="1"/>
</dbReference>
<accession>A0ABR3F0X6</accession>
<gene>
    <name evidence="7" type="ORF">V5O48_013132</name>
</gene>
<comment type="similarity">
    <text evidence="2">Belongs to the FAD-binding monooxygenase family.</text>
</comment>
<proteinExistence type="inferred from homology"/>
<dbReference type="InterPro" id="IPR050775">
    <property type="entry name" value="FAD-binding_Monooxygenases"/>
</dbReference>
<name>A0ABR3F0X6_9AGAR</name>
<dbReference type="EMBL" id="JBAHYK010001246">
    <property type="protein sequence ID" value="KAL0568846.1"/>
    <property type="molecule type" value="Genomic_DNA"/>
</dbReference>
<reference evidence="7 8" key="1">
    <citation type="submission" date="2024-02" db="EMBL/GenBank/DDBJ databases">
        <title>A draft genome for the cacao thread blight pathogen Marasmius crinis-equi.</title>
        <authorList>
            <person name="Cohen S.P."/>
            <person name="Baruah I.K."/>
            <person name="Amoako-Attah I."/>
            <person name="Bukari Y."/>
            <person name="Meinhardt L.W."/>
            <person name="Bailey B.A."/>
        </authorList>
    </citation>
    <scope>NUCLEOTIDE SEQUENCE [LARGE SCALE GENOMIC DNA]</scope>
    <source>
        <strain evidence="7 8">GH-76</strain>
    </source>
</reference>
<sequence>RYAVEAEKRKRPEGSAQFQDLETSTSDRLRHLIDDVWADHAALDALPSPIKGGDHIKLLVVGAGMSGIVMAVRLIQAGFSVDQIRIVETAGGIGGTWYWNRYPGLHCDIEAYIYLPLLEETGYVPTEKYASAVEIRNYLVQIAEKWGLTDKILFRTSVDGLRWDDSSNVWKVDLVTRRGPGGQTVEKFSVDVDFTFLASGVFPGPHAPKLSGLEAFGGEMMHTSRWDYNITGGSSETPFPEMVKLKGKRVGIIGTGASAVQAIPELAKYADELYVFQRTPSAVYVRGQKATDPVEWRESIAAKAGWQEERRQNFAMILSGSKLLKADSPNLVGDSWTRLKSLCGAFGSDSFEVVGLEQVPQHVERLLALDKDTSEQVRARVGEVVKDGKTAEALTPWFPAWCKRPTISDTYLQTFNSPHVHLIDNAKGVDGASTKGVVVDGKEYPVDVLILSTGYRSPFADSFNPARRVGVEIFGRGGRSITDKWNTQGASTLHGVGSNGFPNLFWIYPVQAGVTANFSYSIEVASRHIAYLVARGHERVGAGRQDVDKKRVLIEVSSAAEEEWSMRCVAGAACFAGILGCTPSWMTNEGDATHVGSPEEMMRRARASINSKGIIPYMRELEGWRDEGSMKGFEVSAP</sequence>
<keyword evidence="5" id="KW-0521">NADP</keyword>
<keyword evidence="3" id="KW-0285">Flavoprotein</keyword>
<evidence type="ECO:0000313" key="7">
    <source>
        <dbReference type="EMBL" id="KAL0568846.1"/>
    </source>
</evidence>
<dbReference type="Pfam" id="PF00743">
    <property type="entry name" value="FMO-like"/>
    <property type="match status" value="1"/>
</dbReference>
<keyword evidence="4" id="KW-0274">FAD</keyword>
<evidence type="ECO:0000313" key="8">
    <source>
        <dbReference type="Proteomes" id="UP001465976"/>
    </source>
</evidence>
<evidence type="ECO:0000256" key="6">
    <source>
        <dbReference type="ARBA" id="ARBA00023002"/>
    </source>
</evidence>
<evidence type="ECO:0000256" key="4">
    <source>
        <dbReference type="ARBA" id="ARBA00022827"/>
    </source>
</evidence>
<evidence type="ECO:0000256" key="2">
    <source>
        <dbReference type="ARBA" id="ARBA00010139"/>
    </source>
</evidence>
<feature type="non-terminal residue" evidence="7">
    <location>
        <position position="1"/>
    </location>
</feature>
<dbReference type="InterPro" id="IPR036188">
    <property type="entry name" value="FAD/NAD-bd_sf"/>
</dbReference>
<dbReference type="SUPFAM" id="SSF51905">
    <property type="entry name" value="FAD/NAD(P)-binding domain"/>
    <property type="match status" value="1"/>
</dbReference>